<dbReference type="EMBL" id="HBGJ01014596">
    <property type="protein sequence ID" value="CAD9250979.1"/>
    <property type="molecule type" value="Transcribed_RNA"/>
</dbReference>
<dbReference type="PANTHER" id="PTHR20929">
    <property type="entry name" value="LUNG ADENOMA SUSCEPTIBILITY 1-RELATED"/>
    <property type="match status" value="1"/>
</dbReference>
<dbReference type="PANTHER" id="PTHR20929:SF11">
    <property type="entry name" value="DYNEIN AXONEMAL INTERMEDIATE CHAIN 7"/>
    <property type="match status" value="1"/>
</dbReference>
<feature type="region of interest" description="Disordered" evidence="2">
    <location>
        <begin position="1"/>
        <end position="23"/>
    </location>
</feature>
<name>A0A7S1XPL8_9STRA</name>
<evidence type="ECO:0000313" key="4">
    <source>
        <dbReference type="EMBL" id="CAD9250979.1"/>
    </source>
</evidence>
<reference evidence="4" key="1">
    <citation type="submission" date="2021-01" db="EMBL/GenBank/DDBJ databases">
        <authorList>
            <person name="Corre E."/>
            <person name="Pelletier E."/>
            <person name="Niang G."/>
            <person name="Scheremetjew M."/>
            <person name="Finn R."/>
            <person name="Kale V."/>
            <person name="Holt S."/>
            <person name="Cochrane G."/>
            <person name="Meng A."/>
            <person name="Brown T."/>
            <person name="Cohen L."/>
        </authorList>
    </citation>
    <scope>NUCLEOTIDE SEQUENCE</scope>
    <source>
        <strain evidence="4">CCMP2877</strain>
    </source>
</reference>
<protein>
    <recommendedName>
        <fullName evidence="3">IC97/Casc1 N-terminal domain-containing protein</fullName>
    </recommendedName>
</protein>
<dbReference type="AlphaFoldDB" id="A0A7S1XPL8"/>
<accession>A0A7S1XPL8</accession>
<feature type="compositionally biased region" description="Basic and acidic residues" evidence="2">
    <location>
        <begin position="9"/>
        <end position="19"/>
    </location>
</feature>
<dbReference type="GO" id="GO:0048487">
    <property type="term" value="F:beta-tubulin binding"/>
    <property type="evidence" value="ECO:0007669"/>
    <property type="project" value="TreeGrafter"/>
</dbReference>
<comment type="similarity">
    <text evidence="1">Belongs to the DNAI7 family.</text>
</comment>
<evidence type="ECO:0000256" key="2">
    <source>
        <dbReference type="SAM" id="MobiDB-lite"/>
    </source>
</evidence>
<feature type="domain" description="IC97/Casc1 N-terminal" evidence="3">
    <location>
        <begin position="24"/>
        <end position="226"/>
    </location>
</feature>
<dbReference type="Pfam" id="PF15927">
    <property type="entry name" value="Casc1_N"/>
    <property type="match status" value="1"/>
</dbReference>
<dbReference type="GO" id="GO:0005930">
    <property type="term" value="C:axoneme"/>
    <property type="evidence" value="ECO:0007669"/>
    <property type="project" value="TreeGrafter"/>
</dbReference>
<dbReference type="GO" id="GO:0008017">
    <property type="term" value="F:microtubule binding"/>
    <property type="evidence" value="ECO:0007669"/>
    <property type="project" value="TreeGrafter"/>
</dbReference>
<dbReference type="InterPro" id="IPR023247">
    <property type="entry name" value="IC97/Dnai7-like"/>
</dbReference>
<gene>
    <name evidence="4" type="ORF">PPAR1163_LOCUS9340</name>
</gene>
<organism evidence="4">
    <name type="scientific">Phaeomonas parva</name>
    <dbReference type="NCBI Taxonomy" id="124430"/>
    <lineage>
        <taxon>Eukaryota</taxon>
        <taxon>Sar</taxon>
        <taxon>Stramenopiles</taxon>
        <taxon>Ochrophyta</taxon>
        <taxon>Pinguiophyceae</taxon>
        <taxon>Pinguiochrysidales</taxon>
        <taxon>Pinguiochrysidaceae</taxon>
        <taxon>Phaeomonas</taxon>
    </lineage>
</organism>
<sequence length="677" mass="74645">MGKKKKSKAQLEEERRLQEEAEAAAAAEAERLRLEEEKRKAEEEARIKEEQRVARVAEIERLSGEFEQHKDWLADKATQLAHDTQVNAAAAAWTAYRQCDPKVDADDEADLNTYLSLVDETELPQLQDALDRGARTAAISRDLRRIMAAARAAGDAPRVELCAGFLRRLFDSNAAKLDYATARLLHLSDRHYNAEANEILVKGKSDAEAGGEACTVSYGVWVNHEKRGFRLKTLDFTEVGLQVEVPKPVAPHRIAVRSVYVPYDEHSYGNGYVAGEGVDSPYAVLGGTFHVDMFEMPPPKKTIKGFEVRPLTDLKDKVNRLNYPSMTPLAQEETRGPPPTHAPFIRCQLSVPEGVLVGEEPIVGWWNDIERQWETEGVEEAEFNAEKRILRFHTLRVGAHALLKKRAADLPYKSFRLNVMHVEGGDFMEDIDGLPAPKPFKGQSRPECVRITLTLPNATKVVVDVGETACRLVAPYLGLGLVGEEMPGSELVQRLGEAGIHVAPSDADAQNAKSANNPMPGITVKTSVLEETVYEEVASVAASFDVESCTFNTDLGDGKCVFKIRETSIFTGANDMTLDYDLCLVEDDARSLSNANAPGIGLAPGNGAKMTVVPELNKEARRLDMDAFAAGTTYLYLQNALAGGASPEAMERVRSSSVLFQDNLKRFLRLTRPFSFC</sequence>
<evidence type="ECO:0000256" key="1">
    <source>
        <dbReference type="ARBA" id="ARBA00024332"/>
    </source>
</evidence>
<proteinExistence type="inferred from homology"/>
<evidence type="ECO:0000259" key="3">
    <source>
        <dbReference type="Pfam" id="PF15927"/>
    </source>
</evidence>
<dbReference type="InterPro" id="IPR031826">
    <property type="entry name" value="IC97/Casc1_N"/>
</dbReference>